<keyword evidence="3 20" id="KW-0813">Transport</keyword>
<dbReference type="InterPro" id="IPR038702">
    <property type="entry name" value="Na/K_ATPase_sub_beta_sf"/>
</dbReference>
<dbReference type="FunFam" id="2.60.40.1660:FF:000005">
    <property type="entry name" value="Sodium/potassium-transporting ATPase subunit beta"/>
    <property type="match status" value="1"/>
</dbReference>
<dbReference type="GO" id="GO:0016323">
    <property type="term" value="C:basolateral plasma membrane"/>
    <property type="evidence" value="ECO:0007669"/>
    <property type="project" value="UniProtKB-SubCell"/>
</dbReference>
<comment type="subcellular location">
    <subcellularLocation>
        <location evidence="1">Apical cell membrane</location>
        <topology evidence="1">Single-pass type II membrane protein</topology>
    </subcellularLocation>
    <subcellularLocation>
        <location evidence="18">Basolateral cell membrane</location>
        <topology evidence="18">Single-pass type II membrane protein</topology>
    </subcellularLocation>
    <subcellularLocation>
        <location evidence="20">Membrane</location>
    </subcellularLocation>
</comment>
<keyword evidence="10 20" id="KW-1133">Transmembrane helix</keyword>
<keyword evidence="9" id="KW-0735">Signal-anchor</keyword>
<keyword evidence="7 20" id="KW-0812">Transmembrane</keyword>
<dbReference type="PANTHER" id="PTHR11523:SF47">
    <property type="entry name" value="SODIUM_POTASSIUM-TRANSPORTING ATPASE SUBUNIT BETA-3"/>
    <property type="match status" value="1"/>
</dbReference>
<evidence type="ECO:0000256" key="14">
    <source>
        <dbReference type="ARBA" id="ARBA00023157"/>
    </source>
</evidence>
<dbReference type="GO" id="GO:0006814">
    <property type="term" value="P:sodium ion transport"/>
    <property type="evidence" value="ECO:0007669"/>
    <property type="project" value="UniProtKB-KW"/>
</dbReference>
<evidence type="ECO:0000256" key="13">
    <source>
        <dbReference type="ARBA" id="ARBA00023136"/>
    </source>
</evidence>
<evidence type="ECO:0000256" key="6">
    <source>
        <dbReference type="ARBA" id="ARBA00022607"/>
    </source>
</evidence>
<comment type="subunit">
    <text evidence="19">The sodium/potassium-transporting ATPase is composed of a catalytic alpha subunit, an auxiliary non-catalytic beta subunit and an additional regulatory subunit. Interacts with catalytic alpha subunit ATP12A.</text>
</comment>
<evidence type="ECO:0000256" key="7">
    <source>
        <dbReference type="ARBA" id="ARBA00022692"/>
    </source>
</evidence>
<comment type="function">
    <text evidence="17">This is the non-catalytic component of the active enzyme, which catalyzes the hydrolysis of ATP coupled with the exchange of Na(+) and K(+) ions across the plasma membrane. The exact function of the beta-3 subunit is not known.</text>
</comment>
<keyword evidence="12 20" id="KW-0406">Ion transport</keyword>
<reference evidence="21 22" key="1">
    <citation type="submission" date="2017-08" db="EMBL/GenBank/DDBJ databases">
        <title>USMARCv1.0.</title>
        <authorList>
            <person name="Hannum G.I."/>
            <person name="Koren S."/>
            <person name="Schroeder S.G."/>
            <person name="Chin S.C."/>
            <person name="Nonneman D.J."/>
            <person name="Becker S.A."/>
            <person name="Rosen B.D."/>
            <person name="Bickhart D.M."/>
            <person name="Putnam N.H."/>
            <person name="Green R.E."/>
            <person name="Tuggle C.K."/>
            <person name="Liu H."/>
            <person name="Rohrer G.A."/>
            <person name="Warr A."/>
            <person name="Hall R."/>
            <person name="Kim K."/>
            <person name="Hume D.A."/>
            <person name="Talbot R."/>
            <person name="Chow W."/>
            <person name="Howe K."/>
            <person name="Schwartz A.S."/>
            <person name="Watson M."/>
            <person name="Archibald A.L."/>
            <person name="Phillippy A.M."/>
            <person name="Smith T.P.L."/>
        </authorList>
    </citation>
    <scope>NUCLEOTIDE SEQUENCE [LARGE SCALE GENOMIC DNA]</scope>
</reference>
<keyword evidence="13 20" id="KW-0472">Membrane</keyword>
<accession>A0A4X1TB27</accession>
<keyword evidence="11" id="KW-0915">Sodium</keyword>
<evidence type="ECO:0000256" key="20">
    <source>
        <dbReference type="RuleBase" id="RU362099"/>
    </source>
</evidence>
<dbReference type="GO" id="GO:0016324">
    <property type="term" value="C:apical plasma membrane"/>
    <property type="evidence" value="ECO:0007669"/>
    <property type="project" value="UniProtKB-SubCell"/>
</dbReference>
<dbReference type="Pfam" id="PF00287">
    <property type="entry name" value="Na_K-ATPase"/>
    <property type="match status" value="1"/>
</dbReference>
<reference evidence="21" key="2">
    <citation type="submission" date="2025-08" db="UniProtKB">
        <authorList>
            <consortium name="Ensembl"/>
        </authorList>
    </citation>
    <scope>IDENTIFICATION</scope>
</reference>
<feature type="transmembrane region" description="Helical" evidence="20">
    <location>
        <begin position="38"/>
        <end position="62"/>
    </location>
</feature>
<keyword evidence="4" id="KW-1003">Cell membrane</keyword>
<evidence type="ECO:0000313" key="22">
    <source>
        <dbReference type="Proteomes" id="UP000314985"/>
    </source>
</evidence>
<evidence type="ECO:0000256" key="8">
    <source>
        <dbReference type="ARBA" id="ARBA00022958"/>
    </source>
</evidence>
<evidence type="ECO:0000256" key="2">
    <source>
        <dbReference type="ARBA" id="ARBA00005876"/>
    </source>
</evidence>
<dbReference type="ExpressionAtlas" id="A0A4X1TB27">
    <property type="expression patterns" value="baseline and differential"/>
</dbReference>
<evidence type="ECO:0000313" key="21">
    <source>
        <dbReference type="Ensembl" id="ENSSSCP00070012361.1"/>
    </source>
</evidence>
<evidence type="ECO:0000256" key="17">
    <source>
        <dbReference type="ARBA" id="ARBA00037667"/>
    </source>
</evidence>
<evidence type="ECO:0000256" key="3">
    <source>
        <dbReference type="ARBA" id="ARBA00022448"/>
    </source>
</evidence>
<evidence type="ECO:0000256" key="5">
    <source>
        <dbReference type="ARBA" id="ARBA00022538"/>
    </source>
</evidence>
<organism evidence="21 22">
    <name type="scientific">Sus scrofa</name>
    <name type="common">Pig</name>
    <dbReference type="NCBI Taxonomy" id="9823"/>
    <lineage>
        <taxon>Eukaryota</taxon>
        <taxon>Metazoa</taxon>
        <taxon>Chordata</taxon>
        <taxon>Craniata</taxon>
        <taxon>Vertebrata</taxon>
        <taxon>Euteleostomi</taxon>
        <taxon>Mammalia</taxon>
        <taxon>Eutheria</taxon>
        <taxon>Laurasiatheria</taxon>
        <taxon>Artiodactyla</taxon>
        <taxon>Suina</taxon>
        <taxon>Suidae</taxon>
        <taxon>Sus</taxon>
    </lineage>
</organism>
<evidence type="ECO:0000256" key="15">
    <source>
        <dbReference type="ARBA" id="ARBA00023180"/>
    </source>
</evidence>
<dbReference type="NCBIfam" id="TIGR01107">
    <property type="entry name" value="Na_K_ATPase_bet"/>
    <property type="match status" value="1"/>
</dbReference>
<proteinExistence type="inferred from homology"/>
<keyword evidence="8" id="KW-0630">Potassium</keyword>
<dbReference type="AlphaFoldDB" id="A0A4X1TB27"/>
<gene>
    <name evidence="21" type="primary">ATP1B3</name>
</gene>
<evidence type="ECO:0000256" key="9">
    <source>
        <dbReference type="ARBA" id="ARBA00022968"/>
    </source>
</evidence>
<evidence type="ECO:0000256" key="1">
    <source>
        <dbReference type="ARBA" id="ARBA00004655"/>
    </source>
</evidence>
<keyword evidence="5" id="KW-0633">Potassium transport</keyword>
<sequence length="284" mass="32403">MTKKEKKSFNQSMAEWKLFLYNPTTGEFLGRSAKSWGLILLFYLVFYVFLAALFAFTMWVMLQTLNDEVPKYRDQISSPGLMVFPKPVSALDYSFSVSDPDSYKGYIDDLKKFLKPYDLEEQKNLTDCTDGKFLEQKGPHYDACRFPLNLLEACSGEIDPQFGYSRGNPCILVKMNRHCSFFILSTIDTALIKIRLKNVGESTAVLSTYPPNGKIDIKYFPYYGKKLHGNYLQPLVAVQLTFDAGNDMNEVTVECKIDGSPNLKNQDDRDKFLGRVAFKVTVHA</sequence>
<dbReference type="GO" id="GO:0005890">
    <property type="term" value="C:sodium:potassium-exchanging ATPase complex"/>
    <property type="evidence" value="ECO:0007669"/>
    <property type="project" value="InterPro"/>
</dbReference>
<evidence type="ECO:0000256" key="19">
    <source>
        <dbReference type="ARBA" id="ARBA00038625"/>
    </source>
</evidence>
<dbReference type="Ensembl" id="ENSSSCT00070014939.1">
    <property type="protein sequence ID" value="ENSSSCP00070012361.1"/>
    <property type="gene ID" value="ENSSSCG00070007706.1"/>
</dbReference>
<dbReference type="Proteomes" id="UP000314985">
    <property type="component" value="Chromosome 13"/>
</dbReference>
<evidence type="ECO:0000256" key="12">
    <source>
        <dbReference type="ARBA" id="ARBA00023065"/>
    </source>
</evidence>
<name>A0A4X1TB27_PIG</name>
<evidence type="ECO:0000256" key="11">
    <source>
        <dbReference type="ARBA" id="ARBA00023053"/>
    </source>
</evidence>
<protein>
    <recommendedName>
        <fullName evidence="20">Sodium/potassium-transporting ATPase subunit beta</fullName>
    </recommendedName>
</protein>
<evidence type="ECO:0000256" key="16">
    <source>
        <dbReference type="ARBA" id="ARBA00023201"/>
    </source>
</evidence>
<dbReference type="Gene3D" id="2.60.40.1660">
    <property type="entry name" value="Na, k-atpase alpha subunit"/>
    <property type="match status" value="1"/>
</dbReference>
<keyword evidence="15" id="KW-0325">Glycoprotein</keyword>
<keyword evidence="16" id="KW-0739">Sodium transport</keyword>
<comment type="similarity">
    <text evidence="2 20">Belongs to the X(+)/potassium ATPases subunit beta family.</text>
</comment>
<evidence type="ECO:0000256" key="10">
    <source>
        <dbReference type="ARBA" id="ARBA00022989"/>
    </source>
</evidence>
<keyword evidence="6" id="KW-0740">Sodium/potassium transport</keyword>
<dbReference type="InterPro" id="IPR000402">
    <property type="entry name" value="Na/K_ATPase_sub_beta"/>
</dbReference>
<evidence type="ECO:0000256" key="18">
    <source>
        <dbReference type="ARBA" id="ARBA00037810"/>
    </source>
</evidence>
<keyword evidence="14" id="KW-1015">Disulfide bond</keyword>
<dbReference type="GO" id="GO:0006813">
    <property type="term" value="P:potassium ion transport"/>
    <property type="evidence" value="ECO:0007669"/>
    <property type="project" value="UniProtKB-KW"/>
</dbReference>
<evidence type="ECO:0000256" key="4">
    <source>
        <dbReference type="ARBA" id="ARBA00022475"/>
    </source>
</evidence>
<dbReference type="PANTHER" id="PTHR11523">
    <property type="entry name" value="SODIUM/POTASSIUM-DEPENDENT ATPASE BETA SUBUNIT"/>
    <property type="match status" value="1"/>
</dbReference>